<accession>A0A093VM23</accession>
<dbReference type="EMBL" id="JPOX01000006">
    <property type="protein sequence ID" value="KFX50994.1"/>
    <property type="molecule type" value="Genomic_DNA"/>
</dbReference>
<dbReference type="EMBL" id="JPOX01000006">
    <property type="protein sequence ID" value="KFX50993.1"/>
    <property type="molecule type" value="Genomic_DNA"/>
</dbReference>
<evidence type="ECO:0000256" key="5">
    <source>
        <dbReference type="ARBA" id="ARBA00042586"/>
    </source>
</evidence>
<evidence type="ECO:0000256" key="7">
    <source>
        <dbReference type="SAM" id="MobiDB-lite"/>
    </source>
</evidence>
<feature type="region of interest" description="Disordered" evidence="7">
    <location>
        <begin position="193"/>
        <end position="225"/>
    </location>
</feature>
<comment type="similarity">
    <text evidence="2">Belongs to the SNF7 family.</text>
</comment>
<gene>
    <name evidence="8" type="ORF">GQ26_0062580</name>
</gene>
<dbReference type="InterPro" id="IPR005024">
    <property type="entry name" value="Snf7_fam"/>
</dbReference>
<protein>
    <recommendedName>
        <fullName evidence="4">Vacuolar-sorting protein SNF7</fullName>
    </recommendedName>
    <alternativeName>
        <fullName evidence="5">Vacuolar protein-sorting-associated protein 32</fullName>
    </alternativeName>
</protein>
<dbReference type="GO" id="GO:0009898">
    <property type="term" value="C:cytoplasmic side of plasma membrane"/>
    <property type="evidence" value="ECO:0007669"/>
    <property type="project" value="TreeGrafter"/>
</dbReference>
<feature type="compositionally biased region" description="Basic and acidic residues" evidence="7">
    <location>
        <begin position="215"/>
        <end position="225"/>
    </location>
</feature>
<evidence type="ECO:0000256" key="1">
    <source>
        <dbReference type="ARBA" id="ARBA00004177"/>
    </source>
</evidence>
<keyword evidence="6" id="KW-0175">Coiled coil</keyword>
<reference evidence="8" key="2">
    <citation type="journal article" date="2014" name="PLoS Genet.">
        <title>Signature gene expression reveals novel clues to the molecular mechanisms of dimorphic transition in Penicillium marneffei.</title>
        <authorList>
            <person name="Yang E."/>
            <person name="Wang G."/>
            <person name="Cai J."/>
            <person name="Woo P.C."/>
            <person name="Lau S.K."/>
            <person name="Yuen K.-Y."/>
            <person name="Chow W.-N."/>
            <person name="Lin X."/>
        </authorList>
    </citation>
    <scope>NUCLEOTIDE SEQUENCE</scope>
    <source>
        <strain evidence="8">PM1</strain>
    </source>
</reference>
<evidence type="ECO:0000256" key="2">
    <source>
        <dbReference type="ARBA" id="ARBA00006190"/>
    </source>
</evidence>
<dbReference type="AlphaFoldDB" id="A0A093VM23"/>
<feature type="coiled-coil region" evidence="6">
    <location>
        <begin position="21"/>
        <end position="94"/>
    </location>
</feature>
<evidence type="ECO:0000313" key="8">
    <source>
        <dbReference type="EMBL" id="KFX50994.1"/>
    </source>
</evidence>
<proteinExistence type="inferred from homology"/>
<dbReference type="Gene3D" id="1.10.287.1060">
    <property type="entry name" value="ESAT-6-like"/>
    <property type="match status" value="1"/>
</dbReference>
<sequence>MWSWFGGQSAQKRRDAPKEAILKLREQLDMLQKREKHLENQITEQEAIAKKFVTSNKNAAKAALRRKKMHEKNLEQTQSQVMQLEQQVYSIETANINQETLYAMDNAGNAMKRMHDGLTIDKVDSMMDKLREQQALADDIATAITSTPFGEQVDEGELEDELANLEQETIDERMLKTGTVPVADQLNRLPVAGNGELIKGKAKQTEEEEDEEAELEKLRAEMAMS</sequence>
<dbReference type="PANTHER" id="PTHR22761:SF10">
    <property type="entry name" value="GH13992P"/>
    <property type="match status" value="1"/>
</dbReference>
<organism evidence="8">
    <name type="scientific">Talaromyces marneffei PM1</name>
    <dbReference type="NCBI Taxonomy" id="1077442"/>
    <lineage>
        <taxon>Eukaryota</taxon>
        <taxon>Fungi</taxon>
        <taxon>Dikarya</taxon>
        <taxon>Ascomycota</taxon>
        <taxon>Pezizomycotina</taxon>
        <taxon>Eurotiomycetes</taxon>
        <taxon>Eurotiomycetidae</taxon>
        <taxon>Eurotiales</taxon>
        <taxon>Trichocomaceae</taxon>
        <taxon>Talaromyces</taxon>
        <taxon>Talaromyces sect. Talaromyces</taxon>
    </lineage>
</organism>
<comment type="caution">
    <text evidence="8">The sequence shown here is derived from an EMBL/GenBank/DDBJ whole genome shotgun (WGS) entry which is preliminary data.</text>
</comment>
<name>A0A093VM23_TALMA</name>
<comment type="subcellular location">
    <subcellularLocation>
        <location evidence="1">Endosome</location>
    </subcellularLocation>
</comment>
<dbReference type="eggNOG" id="KOG1656">
    <property type="taxonomic scope" value="Eukaryota"/>
</dbReference>
<dbReference type="GO" id="GO:0006900">
    <property type="term" value="P:vesicle budding from membrane"/>
    <property type="evidence" value="ECO:0007669"/>
    <property type="project" value="TreeGrafter"/>
</dbReference>
<reference key="1">
    <citation type="journal article" date="2014" name="PLoS Genet.">
        <title>Signature Gene Expression Reveals Novel Clues to the Molecular Mechanisms of Dimorphic Transition in Penicillium marneffei.</title>
        <authorList>
            <person name="Yang E."/>
            <person name="Wang G."/>
            <person name="Cai J."/>
            <person name="Woo P.C."/>
            <person name="Lau S.K."/>
            <person name="Yuen K.-Y."/>
            <person name="Chow W.-N."/>
            <person name="Lin X."/>
        </authorList>
    </citation>
    <scope>NUCLEOTIDE SEQUENCE [LARGE SCALE GENOMIC DNA]</scope>
    <source>
        <strain>PM1</strain>
    </source>
</reference>
<evidence type="ECO:0000256" key="4">
    <source>
        <dbReference type="ARBA" id="ARBA00040017"/>
    </source>
</evidence>
<dbReference type="Pfam" id="PF03357">
    <property type="entry name" value="Snf7"/>
    <property type="match status" value="1"/>
</dbReference>
<dbReference type="PANTHER" id="PTHR22761">
    <property type="entry name" value="CHARGED MULTIVESICULAR BODY PROTEIN"/>
    <property type="match status" value="1"/>
</dbReference>
<evidence type="ECO:0000256" key="3">
    <source>
        <dbReference type="ARBA" id="ARBA00022753"/>
    </source>
</evidence>
<dbReference type="HOGENOM" id="CLU_071097_1_0_1"/>
<dbReference type="GO" id="GO:0032511">
    <property type="term" value="P:late endosome to vacuole transport via multivesicular body sorting pathway"/>
    <property type="evidence" value="ECO:0007669"/>
    <property type="project" value="TreeGrafter"/>
</dbReference>
<evidence type="ECO:0000256" key="6">
    <source>
        <dbReference type="SAM" id="Coils"/>
    </source>
</evidence>
<dbReference type="Gene3D" id="6.10.250.1710">
    <property type="match status" value="1"/>
</dbReference>
<dbReference type="GO" id="GO:0000815">
    <property type="term" value="C:ESCRT III complex"/>
    <property type="evidence" value="ECO:0007669"/>
    <property type="project" value="TreeGrafter"/>
</dbReference>
<dbReference type="GO" id="GO:0005771">
    <property type="term" value="C:multivesicular body"/>
    <property type="evidence" value="ECO:0007669"/>
    <property type="project" value="TreeGrafter"/>
</dbReference>
<keyword evidence="3" id="KW-0967">Endosome</keyword>